<dbReference type="Gene3D" id="1.10.287.950">
    <property type="entry name" value="Methyl-accepting chemotaxis protein"/>
    <property type="match status" value="1"/>
</dbReference>
<reference evidence="12" key="1">
    <citation type="submission" date="2017-12" db="EMBL/GenBank/DDBJ databases">
        <title>FDA dAtabase for Regulatory Grade micrObial Sequences (FDA-ARGOS): Supporting development and validation of Infectious Disease Dx tests.</title>
        <authorList>
            <person name="Hoffmann M."/>
            <person name="Allard M."/>
            <person name="Evans P."/>
            <person name="Brown E."/>
            <person name="Tallon L.J."/>
            <person name="Sadzewicz L."/>
            <person name="Sengamalay N."/>
            <person name="Ott S."/>
            <person name="Godinez A."/>
            <person name="Nagaraj S."/>
            <person name="Vavikolanu K."/>
            <person name="Aluvathingal J."/>
            <person name="Nadendla S."/>
            <person name="Hobson J."/>
            <person name="Sichtig H."/>
        </authorList>
    </citation>
    <scope>NUCLEOTIDE SEQUENCE [LARGE SCALE GENOMIC DNA]</scope>
    <source>
        <strain evidence="12">FDAARGOS_113</strain>
    </source>
</reference>
<dbReference type="CDD" id="cd06225">
    <property type="entry name" value="HAMP"/>
    <property type="match status" value="1"/>
</dbReference>
<dbReference type="InterPro" id="IPR004089">
    <property type="entry name" value="MCPsignal_dom"/>
</dbReference>
<dbReference type="GO" id="GO:0016020">
    <property type="term" value="C:membrane"/>
    <property type="evidence" value="ECO:0007669"/>
    <property type="project" value="UniProtKB-SubCell"/>
</dbReference>
<evidence type="ECO:0000259" key="11">
    <source>
        <dbReference type="PROSITE" id="PS50885"/>
    </source>
</evidence>
<comment type="subcellular location">
    <subcellularLocation>
        <location evidence="1">Membrane</location>
        <topology evidence="1">Multi-pass membrane protein</topology>
    </subcellularLocation>
</comment>
<evidence type="ECO:0000256" key="7">
    <source>
        <dbReference type="PROSITE-ProRule" id="PRU00284"/>
    </source>
</evidence>
<evidence type="ECO:0000259" key="10">
    <source>
        <dbReference type="PROSITE" id="PS50111"/>
    </source>
</evidence>
<feature type="coiled-coil region" evidence="8">
    <location>
        <begin position="233"/>
        <end position="260"/>
    </location>
</feature>
<dbReference type="SUPFAM" id="SSF58104">
    <property type="entry name" value="Methyl-accepting chemotaxis protein (MCP) signaling domain"/>
    <property type="match status" value="1"/>
</dbReference>
<evidence type="ECO:0000256" key="5">
    <source>
        <dbReference type="ARBA" id="ARBA00023224"/>
    </source>
</evidence>
<evidence type="ECO:0000256" key="1">
    <source>
        <dbReference type="ARBA" id="ARBA00004141"/>
    </source>
</evidence>
<evidence type="ECO:0000256" key="9">
    <source>
        <dbReference type="SAM" id="Phobius"/>
    </source>
</evidence>
<keyword evidence="2 9" id="KW-0812">Transmembrane</keyword>
<dbReference type="STRING" id="674.VM_07340"/>
<dbReference type="Proteomes" id="UP000053748">
    <property type="component" value="Unassembled WGS sequence"/>
</dbReference>
<evidence type="ECO:0000256" key="6">
    <source>
        <dbReference type="ARBA" id="ARBA00029447"/>
    </source>
</evidence>
<dbReference type="OrthoDB" id="8724845at2"/>
<dbReference type="GO" id="GO:0007165">
    <property type="term" value="P:signal transduction"/>
    <property type="evidence" value="ECO:0007669"/>
    <property type="project" value="UniProtKB-KW"/>
</dbReference>
<dbReference type="AlphaFoldDB" id="A0A2J9V3N9"/>
<dbReference type="EMBL" id="LOSJ02000002">
    <property type="protein sequence ID" value="PNM58365.1"/>
    <property type="molecule type" value="Genomic_DNA"/>
</dbReference>
<dbReference type="Gene3D" id="6.10.340.10">
    <property type="match status" value="1"/>
</dbReference>
<keyword evidence="13" id="KW-1185">Reference proteome</keyword>
<evidence type="ECO:0000256" key="8">
    <source>
        <dbReference type="SAM" id="Coils"/>
    </source>
</evidence>
<dbReference type="Pfam" id="PF00015">
    <property type="entry name" value="MCPsignal"/>
    <property type="match status" value="1"/>
</dbReference>
<name>A0A2J9V3N9_VIBMI</name>
<dbReference type="CDD" id="cd11386">
    <property type="entry name" value="MCP_signal"/>
    <property type="match status" value="1"/>
</dbReference>
<keyword evidence="5 7" id="KW-0807">Transducer</keyword>
<dbReference type="FunFam" id="1.10.287.950:FF:000001">
    <property type="entry name" value="Methyl-accepting chemotaxis sensory transducer"/>
    <property type="match status" value="1"/>
</dbReference>
<organism evidence="12 13">
    <name type="scientific">Vibrio mimicus</name>
    <dbReference type="NCBI Taxonomy" id="674"/>
    <lineage>
        <taxon>Bacteria</taxon>
        <taxon>Pseudomonadati</taxon>
        <taxon>Pseudomonadota</taxon>
        <taxon>Gammaproteobacteria</taxon>
        <taxon>Vibrionales</taxon>
        <taxon>Vibrionaceae</taxon>
        <taxon>Vibrio</taxon>
    </lineage>
</organism>
<dbReference type="Pfam" id="PF00672">
    <property type="entry name" value="HAMP"/>
    <property type="match status" value="1"/>
</dbReference>
<feature type="coiled-coil region" evidence="8">
    <location>
        <begin position="398"/>
        <end position="453"/>
    </location>
</feature>
<feature type="transmembrane region" description="Helical" evidence="9">
    <location>
        <begin position="267"/>
        <end position="287"/>
    </location>
</feature>
<protein>
    <submittedName>
        <fullName evidence="12">Methyl-accepting chemotaxis protein</fullName>
    </submittedName>
</protein>
<proteinExistence type="inferred from homology"/>
<dbReference type="RefSeq" id="WP_000016915.1">
    <property type="nucleotide sequence ID" value="NZ_CAWMSS010000001.1"/>
</dbReference>
<dbReference type="SMART" id="SM00304">
    <property type="entry name" value="HAMP"/>
    <property type="match status" value="1"/>
</dbReference>
<feature type="domain" description="Methyl-accepting transducer" evidence="10">
    <location>
        <begin position="368"/>
        <end position="584"/>
    </location>
</feature>
<comment type="similarity">
    <text evidence="6">Belongs to the methyl-accepting chemotaxis (MCP) protein family.</text>
</comment>
<comment type="caution">
    <text evidence="12">The sequence shown here is derived from an EMBL/GenBank/DDBJ whole genome shotgun (WGS) entry which is preliminary data.</text>
</comment>
<dbReference type="PROSITE" id="PS50885">
    <property type="entry name" value="HAMP"/>
    <property type="match status" value="1"/>
</dbReference>
<accession>A0A2J9V3N9</accession>
<dbReference type="PANTHER" id="PTHR32089:SF119">
    <property type="entry name" value="METHYL-ACCEPTING CHEMOTAXIS PROTEIN CTPL"/>
    <property type="match status" value="1"/>
</dbReference>
<evidence type="ECO:0000256" key="4">
    <source>
        <dbReference type="ARBA" id="ARBA00023136"/>
    </source>
</evidence>
<keyword evidence="3 9" id="KW-1133">Transmembrane helix</keyword>
<sequence>MSGSPVKQGRTFSLSIRAKLFLINFTLLLGVGFYAFYENVSANRLTTLENAATENLLSAIDLLMLRRHEKDYFARRNEQYIERFDKTYQQLQSRLSDLAKTLAAESLSIDAEHQQIASTLQQYQTQFHALAKQLVLLEQLENELSDARNALKSEILESANSYLSPQFLQLLSYDFNFINDPMAENRDLLLENVAVFEKYLTSPLSSFENYRTLTKKYLEAMDLLGLTENDGLRSQLRTNVHQTEQLIEGLEDDIKQSIQSAALAVKYQLHMLGVFIVILLSALLFFIGRSILARIKAINQLMTNIASGNGDLTIRMNARGDDELAQLSRSFDTFISHLHQNIKELAGVMNILGENSFSSEQIAQRSMQNAQQQKLESESVATAVNELVMTTNEITANIESAAQNAQRVNSEADKALQLTQNAGVRIDTLTTSIEQSQSQIQALEMQIQEINKVLSAIQGIAEQTNLLALNAAIEAARAGESGRGFAVVADEVRQLSSLTNQSTLQIETTVQALNISISQTATMMEKSVEQAKMTNVNTRDVVAAIEDISAQITEMFDMNTQIATASEEQSMVSAEIDRNITQIAQLAGDTYEIVSGSVRCCEQVSEMSHRLEAIVAQFKY</sequence>
<feature type="domain" description="HAMP" evidence="11">
    <location>
        <begin position="289"/>
        <end position="343"/>
    </location>
</feature>
<evidence type="ECO:0000256" key="2">
    <source>
        <dbReference type="ARBA" id="ARBA00022692"/>
    </source>
</evidence>
<feature type="transmembrane region" description="Helical" evidence="9">
    <location>
        <begin position="20"/>
        <end position="37"/>
    </location>
</feature>
<feature type="coiled-coil region" evidence="8">
    <location>
        <begin position="81"/>
        <end position="157"/>
    </location>
</feature>
<dbReference type="InterPro" id="IPR003660">
    <property type="entry name" value="HAMP_dom"/>
</dbReference>
<keyword evidence="4 9" id="KW-0472">Membrane</keyword>
<dbReference type="PROSITE" id="PS50111">
    <property type="entry name" value="CHEMOTAXIS_TRANSDUC_2"/>
    <property type="match status" value="1"/>
</dbReference>
<evidence type="ECO:0000256" key="3">
    <source>
        <dbReference type="ARBA" id="ARBA00022989"/>
    </source>
</evidence>
<evidence type="ECO:0000313" key="12">
    <source>
        <dbReference type="EMBL" id="PNM58365.1"/>
    </source>
</evidence>
<dbReference type="GO" id="GO:0006935">
    <property type="term" value="P:chemotaxis"/>
    <property type="evidence" value="ECO:0007669"/>
    <property type="project" value="UniProtKB-ARBA"/>
</dbReference>
<evidence type="ECO:0000313" key="13">
    <source>
        <dbReference type="Proteomes" id="UP000053748"/>
    </source>
</evidence>
<gene>
    <name evidence="12" type="ORF">AL544_021040</name>
</gene>
<dbReference type="PANTHER" id="PTHR32089">
    <property type="entry name" value="METHYL-ACCEPTING CHEMOTAXIS PROTEIN MCPB"/>
    <property type="match status" value="1"/>
</dbReference>
<keyword evidence="8" id="KW-0175">Coiled coil</keyword>
<dbReference type="SMART" id="SM00283">
    <property type="entry name" value="MA"/>
    <property type="match status" value="1"/>
</dbReference>